<gene>
    <name evidence="3" type="ORF">Pla175_33170</name>
</gene>
<feature type="transmembrane region" description="Helical" evidence="2">
    <location>
        <begin position="436"/>
        <end position="459"/>
    </location>
</feature>
<feature type="transmembrane region" description="Helical" evidence="2">
    <location>
        <begin position="104"/>
        <end position="126"/>
    </location>
</feature>
<feature type="region of interest" description="Disordered" evidence="1">
    <location>
        <begin position="1"/>
        <end position="22"/>
    </location>
</feature>
<accession>A0A518DEL4</accession>
<feature type="transmembrane region" description="Helical" evidence="2">
    <location>
        <begin position="293"/>
        <end position="315"/>
    </location>
</feature>
<proteinExistence type="predicted"/>
<reference evidence="3 4" key="1">
    <citation type="submission" date="2019-02" db="EMBL/GenBank/DDBJ databases">
        <title>Deep-cultivation of Planctomycetes and their phenomic and genomic characterization uncovers novel biology.</title>
        <authorList>
            <person name="Wiegand S."/>
            <person name="Jogler M."/>
            <person name="Boedeker C."/>
            <person name="Pinto D."/>
            <person name="Vollmers J."/>
            <person name="Rivas-Marin E."/>
            <person name="Kohn T."/>
            <person name="Peeters S.H."/>
            <person name="Heuer A."/>
            <person name="Rast P."/>
            <person name="Oberbeckmann S."/>
            <person name="Bunk B."/>
            <person name="Jeske O."/>
            <person name="Meyerdierks A."/>
            <person name="Storesund J.E."/>
            <person name="Kallscheuer N."/>
            <person name="Luecker S."/>
            <person name="Lage O.M."/>
            <person name="Pohl T."/>
            <person name="Merkel B.J."/>
            <person name="Hornburger P."/>
            <person name="Mueller R.-W."/>
            <person name="Bruemmer F."/>
            <person name="Labrenz M."/>
            <person name="Spormann A.M."/>
            <person name="Op den Camp H."/>
            <person name="Overmann J."/>
            <person name="Amann R."/>
            <person name="Jetten M.S.M."/>
            <person name="Mascher T."/>
            <person name="Medema M.H."/>
            <person name="Devos D.P."/>
            <person name="Kaster A.-K."/>
            <person name="Ovreas L."/>
            <person name="Rohde M."/>
            <person name="Galperin M.Y."/>
            <person name="Jogler C."/>
        </authorList>
    </citation>
    <scope>NUCLEOTIDE SEQUENCE [LARGE SCALE GENOMIC DNA]</scope>
    <source>
        <strain evidence="3 4">Pla175</strain>
    </source>
</reference>
<feature type="transmembrane region" description="Helical" evidence="2">
    <location>
        <begin position="403"/>
        <end position="430"/>
    </location>
</feature>
<dbReference type="AlphaFoldDB" id="A0A518DEL4"/>
<dbReference type="Proteomes" id="UP000317429">
    <property type="component" value="Chromosome"/>
</dbReference>
<protein>
    <recommendedName>
        <fullName evidence="5">ABC-2 family transporter protein</fullName>
    </recommendedName>
</protein>
<feature type="transmembrane region" description="Helical" evidence="2">
    <location>
        <begin position="185"/>
        <end position="209"/>
    </location>
</feature>
<keyword evidence="2" id="KW-0812">Transmembrane</keyword>
<keyword evidence="2" id="KW-1133">Transmembrane helix</keyword>
<sequence length="558" mass="59152">MDSRQNYHPTDQPPVSQAALDTPIDPPAAAPGSRWKAWAGRVDAFTEWASDCLNPLVVKETRQALKSRQFTLWFLLLLVGCWVVTIGGVALLGPGVRYGAAGGVLFSAYYCVLLFPLLVVAPFAAFRSVAAEQDENTRDLLTVSTLSPAQVVQGKLASAAVQVGIYFSALAPCLAFTYLLRGVDVMTIVMLLAYAVLNSLGLSMVGIFLASAFRQKFSQVFISIILIGILFSNFWGGSVLGASLVQFGGMVPEEGLGTMIAYSATTFATSFAILYFGAVALNSFPSSNRSTALRVAASVQHAFYLGWMVCLWGASGMDDDVAQAMGVLACCYWWIGGAMLTSESPVLSSRVRRSLPTTGLGRTFGAWLTPGPGTGYFFVLSNLAIVMATALGMMLYHSQSVDIYTIVMLLVAISYVAAYLGVGKLLIGLARAVTPVTAGACVLIHLLLLLAGSAAPFLIQINMQSLRYLDYSFLQLTNPFWTVGGMGAGAISDDELIVVVAAVGSAAACAVLLNIRPTWRELHQGAAATPERVLAELAALNPAPAEAPKSPWDEPAPG</sequence>
<feature type="compositionally biased region" description="Polar residues" evidence="1">
    <location>
        <begin position="1"/>
        <end position="15"/>
    </location>
</feature>
<evidence type="ECO:0000256" key="2">
    <source>
        <dbReference type="SAM" id="Phobius"/>
    </source>
</evidence>
<evidence type="ECO:0000256" key="1">
    <source>
        <dbReference type="SAM" id="MobiDB-lite"/>
    </source>
</evidence>
<feature type="transmembrane region" description="Helical" evidence="2">
    <location>
        <begin position="259"/>
        <end position="281"/>
    </location>
</feature>
<organism evidence="3 4">
    <name type="scientific">Pirellulimonas nuda</name>
    <dbReference type="NCBI Taxonomy" id="2528009"/>
    <lineage>
        <taxon>Bacteria</taxon>
        <taxon>Pseudomonadati</taxon>
        <taxon>Planctomycetota</taxon>
        <taxon>Planctomycetia</taxon>
        <taxon>Pirellulales</taxon>
        <taxon>Lacipirellulaceae</taxon>
        <taxon>Pirellulimonas</taxon>
    </lineage>
</organism>
<dbReference type="KEGG" id="pnd:Pla175_33170"/>
<dbReference type="EMBL" id="CP036291">
    <property type="protein sequence ID" value="QDU89920.1"/>
    <property type="molecule type" value="Genomic_DNA"/>
</dbReference>
<evidence type="ECO:0000313" key="4">
    <source>
        <dbReference type="Proteomes" id="UP000317429"/>
    </source>
</evidence>
<feature type="transmembrane region" description="Helical" evidence="2">
    <location>
        <begin position="321"/>
        <end position="341"/>
    </location>
</feature>
<feature type="transmembrane region" description="Helical" evidence="2">
    <location>
        <begin position="221"/>
        <end position="247"/>
    </location>
</feature>
<feature type="transmembrane region" description="Helical" evidence="2">
    <location>
        <begin position="156"/>
        <end position="179"/>
    </location>
</feature>
<keyword evidence="2" id="KW-0472">Membrane</keyword>
<feature type="transmembrane region" description="Helical" evidence="2">
    <location>
        <begin position="497"/>
        <end position="515"/>
    </location>
</feature>
<feature type="transmembrane region" description="Helical" evidence="2">
    <location>
        <begin position="376"/>
        <end position="396"/>
    </location>
</feature>
<name>A0A518DEL4_9BACT</name>
<evidence type="ECO:0008006" key="5">
    <source>
        <dbReference type="Google" id="ProtNLM"/>
    </source>
</evidence>
<keyword evidence="4" id="KW-1185">Reference proteome</keyword>
<evidence type="ECO:0000313" key="3">
    <source>
        <dbReference type="EMBL" id="QDU89920.1"/>
    </source>
</evidence>
<feature type="transmembrane region" description="Helical" evidence="2">
    <location>
        <begin position="72"/>
        <end position="92"/>
    </location>
</feature>